<reference evidence="2" key="1">
    <citation type="journal article" date="2019" name="Int. J. Syst. Evol. Microbiol.">
        <title>The Global Catalogue of Microorganisms (GCM) 10K type strain sequencing project: providing services to taxonomists for standard genome sequencing and annotation.</title>
        <authorList>
            <consortium name="The Broad Institute Genomics Platform"/>
            <consortium name="The Broad Institute Genome Sequencing Center for Infectious Disease"/>
            <person name="Wu L."/>
            <person name="Ma J."/>
        </authorList>
    </citation>
    <scope>NUCLEOTIDE SEQUENCE [LARGE SCALE GENOMIC DNA]</scope>
    <source>
        <strain evidence="2">JCM 10649</strain>
    </source>
</reference>
<evidence type="ECO:0000313" key="1">
    <source>
        <dbReference type="EMBL" id="GAA0468658.1"/>
    </source>
</evidence>
<dbReference type="RefSeq" id="WP_361279643.1">
    <property type="nucleotide sequence ID" value="NZ_BAAAHB010000034.1"/>
</dbReference>
<organism evidence="1 2">
    <name type="scientific">Streptomyces stramineus</name>
    <dbReference type="NCBI Taxonomy" id="173861"/>
    <lineage>
        <taxon>Bacteria</taxon>
        <taxon>Bacillati</taxon>
        <taxon>Actinomycetota</taxon>
        <taxon>Actinomycetes</taxon>
        <taxon>Kitasatosporales</taxon>
        <taxon>Streptomycetaceae</taxon>
        <taxon>Streptomyces</taxon>
    </lineage>
</organism>
<dbReference type="Pfam" id="PF19768">
    <property type="entry name" value="DUF6255"/>
    <property type="match status" value="1"/>
</dbReference>
<dbReference type="InterPro" id="IPR046222">
    <property type="entry name" value="DUF6255"/>
</dbReference>
<evidence type="ECO:0000313" key="2">
    <source>
        <dbReference type="Proteomes" id="UP001499895"/>
    </source>
</evidence>
<protein>
    <submittedName>
        <fullName evidence="1">Uncharacterized protein</fullName>
    </submittedName>
</protein>
<keyword evidence="2" id="KW-1185">Reference proteome</keyword>
<gene>
    <name evidence="1" type="ORF">GCM10009544_33620</name>
</gene>
<name>A0ABP3K1Y6_9ACTN</name>
<accession>A0ABP3K1Y6</accession>
<proteinExistence type="predicted"/>
<dbReference type="Proteomes" id="UP001499895">
    <property type="component" value="Unassembled WGS sequence"/>
</dbReference>
<dbReference type="EMBL" id="BAAAHB010000034">
    <property type="protein sequence ID" value="GAA0468658.1"/>
    <property type="molecule type" value="Genomic_DNA"/>
</dbReference>
<comment type="caution">
    <text evidence="1">The sequence shown here is derived from an EMBL/GenBank/DDBJ whole genome shotgun (WGS) entry which is preliminary data.</text>
</comment>
<sequence length="93" mass="10067">MSAAVLAGECRHESAWTQSKGRARCGRCGVERFTDYGSLRPVDLPHVVKPANTHWADRAAAAWISQMARRATWWGLGVGGGPFTATGRTPRST</sequence>